<protein>
    <recommendedName>
        <fullName evidence="3">YtkA-like domain-containing protein</fullName>
    </recommendedName>
</protein>
<accession>A0ABS5BQG6</accession>
<gene>
    <name evidence="1" type="ORF">J8F10_10405</name>
</gene>
<name>A0ABS5BQG6_9BACT</name>
<comment type="caution">
    <text evidence="1">The sequence shown here is derived from an EMBL/GenBank/DDBJ whole genome shotgun (WGS) entry which is preliminary data.</text>
</comment>
<reference evidence="1 2" key="1">
    <citation type="submission" date="2021-04" db="EMBL/GenBank/DDBJ databases">
        <authorList>
            <person name="Ivanova A."/>
        </authorList>
    </citation>
    <scope>NUCLEOTIDE SEQUENCE [LARGE SCALE GENOMIC DNA]</scope>
    <source>
        <strain evidence="1 2">G18</strain>
    </source>
</reference>
<evidence type="ECO:0000313" key="1">
    <source>
        <dbReference type="EMBL" id="MBP3955692.1"/>
    </source>
</evidence>
<keyword evidence="2" id="KW-1185">Reference proteome</keyword>
<dbReference type="Proteomes" id="UP000676565">
    <property type="component" value="Unassembled WGS sequence"/>
</dbReference>
<proteinExistence type="predicted"/>
<evidence type="ECO:0000313" key="2">
    <source>
        <dbReference type="Proteomes" id="UP000676565"/>
    </source>
</evidence>
<dbReference type="RefSeq" id="WP_210653757.1">
    <property type="nucleotide sequence ID" value="NZ_JAGKQQ010000001.1"/>
</dbReference>
<evidence type="ECO:0008006" key="3">
    <source>
        <dbReference type="Google" id="ProtNLM"/>
    </source>
</evidence>
<sequence>MFTAKLSHVHPVVLLGAVVLAFVGWVAHEAISGQGATSVAGSEQSEPADVARAPHNLPVEVVIGGLHVGQPRLFVEHQLMAMSVGDIEPIDLSAGMPVLRTRYRVYISRPLPHLNPSIPPHMFRPGSYMLTLQFDGRHPGHPLFRIDLTPDSPG</sequence>
<dbReference type="EMBL" id="JAGKQQ010000001">
    <property type="protein sequence ID" value="MBP3955692.1"/>
    <property type="molecule type" value="Genomic_DNA"/>
</dbReference>
<organism evidence="1 2">
    <name type="scientific">Gemmata palustris</name>
    <dbReference type="NCBI Taxonomy" id="2822762"/>
    <lineage>
        <taxon>Bacteria</taxon>
        <taxon>Pseudomonadati</taxon>
        <taxon>Planctomycetota</taxon>
        <taxon>Planctomycetia</taxon>
        <taxon>Gemmatales</taxon>
        <taxon>Gemmataceae</taxon>
        <taxon>Gemmata</taxon>
    </lineage>
</organism>